<sequence length="304" mass="33799">MAIHPHVPGLTVSIDVAGQDLPEYDGGDTQALPNNAVTKYIQAVSGAQFAISYRFDNSVFAFAEHAIVAHIYCDGNSTSSHHFKPKTIHTGLRELIQHRVDPGVNGDLVFRAMMFSDLTISEAEVNKNLFKTLKSLGTIVTKWYKGKVVPNNKRSAVPFPLVGASLADGRVPEKNLKVTAMKSSGRRNPIMTFNPLASLLQHSNSGTARMSMGILPRSPSPIPLEDRNIEDLNPEEMRELLRRQQRQRESSEVAIKREIKRERIEFEDDDDDGDDVEIVDRPEKKPRLDVDDAGTEVVDLCGDD</sequence>
<evidence type="ECO:0000313" key="3">
    <source>
        <dbReference type="EMBL" id="RMY77969.1"/>
    </source>
</evidence>
<evidence type="ECO:0000256" key="1">
    <source>
        <dbReference type="SAM" id="MobiDB-lite"/>
    </source>
</evidence>
<evidence type="ECO:0000259" key="2">
    <source>
        <dbReference type="Pfam" id="PF25534"/>
    </source>
</evidence>
<comment type="caution">
    <text evidence="3">The sequence shown here is derived from an EMBL/GenBank/DDBJ whole genome shotgun (WGS) entry which is preliminary data.</text>
</comment>
<reference evidence="3 4" key="1">
    <citation type="journal article" date="2018" name="BMC Genomics">
        <title>Genomic evidence for intraspecific hybridization in a clonal and extremely halotolerant yeast.</title>
        <authorList>
            <person name="Gostincar C."/>
            <person name="Stajich J.E."/>
            <person name="Zupancic J."/>
            <person name="Zalar P."/>
            <person name="Gunde-Cimerman N."/>
        </authorList>
    </citation>
    <scope>NUCLEOTIDE SEQUENCE [LARGE SCALE GENOMIC DNA]</scope>
    <source>
        <strain evidence="3 4">EXF-2682</strain>
    </source>
</reference>
<dbReference type="Proteomes" id="UP000269276">
    <property type="component" value="Unassembled WGS sequence"/>
</dbReference>
<dbReference type="OrthoDB" id="3364132at2759"/>
<gene>
    <name evidence="3" type="ORF">D0863_00960</name>
</gene>
<dbReference type="PANTHER" id="PTHR36223">
    <property type="entry name" value="BETA-LACTAMASE-TYPE TRANSPEPTIDASE FOLD DOMAIN CONTAINING PROTEIN"/>
    <property type="match status" value="1"/>
</dbReference>
<evidence type="ECO:0000313" key="4">
    <source>
        <dbReference type="Proteomes" id="UP000269276"/>
    </source>
</evidence>
<feature type="compositionally biased region" description="Acidic residues" evidence="1">
    <location>
        <begin position="265"/>
        <end position="277"/>
    </location>
</feature>
<feature type="region of interest" description="Disordered" evidence="1">
    <location>
        <begin position="262"/>
        <end position="295"/>
    </location>
</feature>
<name>A0A3M7EN09_HORWE</name>
<feature type="domain" description="DUF7918" evidence="2">
    <location>
        <begin position="9"/>
        <end position="182"/>
    </location>
</feature>
<dbReference type="PANTHER" id="PTHR36223:SF1">
    <property type="entry name" value="TRANSCRIPTION ELONGATION FACTOR EAF N-TERMINAL DOMAIN-CONTAINING PROTEIN"/>
    <property type="match status" value="1"/>
</dbReference>
<organism evidence="3 4">
    <name type="scientific">Hortaea werneckii</name>
    <name type="common">Black yeast</name>
    <name type="synonym">Cladosporium werneckii</name>
    <dbReference type="NCBI Taxonomy" id="91943"/>
    <lineage>
        <taxon>Eukaryota</taxon>
        <taxon>Fungi</taxon>
        <taxon>Dikarya</taxon>
        <taxon>Ascomycota</taxon>
        <taxon>Pezizomycotina</taxon>
        <taxon>Dothideomycetes</taxon>
        <taxon>Dothideomycetidae</taxon>
        <taxon>Mycosphaerellales</taxon>
        <taxon>Teratosphaeriaceae</taxon>
        <taxon>Hortaea</taxon>
    </lineage>
</organism>
<protein>
    <recommendedName>
        <fullName evidence="2">DUF7918 domain-containing protein</fullName>
    </recommendedName>
</protein>
<accession>A0A3M7EN09</accession>
<proteinExistence type="predicted"/>
<dbReference type="InterPro" id="IPR057678">
    <property type="entry name" value="DUF7918"/>
</dbReference>
<dbReference type="AlphaFoldDB" id="A0A3M7EN09"/>
<feature type="compositionally biased region" description="Basic and acidic residues" evidence="1">
    <location>
        <begin position="278"/>
        <end position="290"/>
    </location>
</feature>
<dbReference type="Pfam" id="PF25534">
    <property type="entry name" value="DUF7918"/>
    <property type="match status" value="1"/>
</dbReference>
<dbReference type="EMBL" id="QWIP01000017">
    <property type="protein sequence ID" value="RMY77969.1"/>
    <property type="molecule type" value="Genomic_DNA"/>
</dbReference>